<feature type="compositionally biased region" description="Basic and acidic residues" evidence="1">
    <location>
        <begin position="405"/>
        <end position="417"/>
    </location>
</feature>
<evidence type="ECO:0000313" key="4">
    <source>
        <dbReference type="Proteomes" id="UP001431783"/>
    </source>
</evidence>
<feature type="transmembrane region" description="Helical" evidence="2">
    <location>
        <begin position="1198"/>
        <end position="1217"/>
    </location>
</feature>
<feature type="compositionally biased region" description="Basic and acidic residues" evidence="1">
    <location>
        <begin position="100"/>
        <end position="112"/>
    </location>
</feature>
<gene>
    <name evidence="3" type="ORF">WA026_014664</name>
</gene>
<feature type="region of interest" description="Disordered" evidence="1">
    <location>
        <begin position="270"/>
        <end position="339"/>
    </location>
</feature>
<dbReference type="Proteomes" id="UP001431783">
    <property type="component" value="Unassembled WGS sequence"/>
</dbReference>
<feature type="region of interest" description="Disordered" evidence="1">
    <location>
        <begin position="990"/>
        <end position="1053"/>
    </location>
</feature>
<feature type="region of interest" description="Disordered" evidence="1">
    <location>
        <begin position="592"/>
        <end position="651"/>
    </location>
</feature>
<evidence type="ECO:0000256" key="2">
    <source>
        <dbReference type="SAM" id="Phobius"/>
    </source>
</evidence>
<feature type="compositionally biased region" description="Acidic residues" evidence="1">
    <location>
        <begin position="142"/>
        <end position="160"/>
    </location>
</feature>
<dbReference type="AlphaFoldDB" id="A0AAW1VES2"/>
<feature type="region of interest" description="Disordered" evidence="1">
    <location>
        <begin position="522"/>
        <end position="577"/>
    </location>
</feature>
<feature type="region of interest" description="Disordered" evidence="1">
    <location>
        <begin position="766"/>
        <end position="797"/>
    </location>
</feature>
<keyword evidence="2" id="KW-1133">Transmembrane helix</keyword>
<evidence type="ECO:0000313" key="3">
    <source>
        <dbReference type="EMBL" id="KAK9891427.1"/>
    </source>
</evidence>
<comment type="caution">
    <text evidence="3">The sequence shown here is derived from an EMBL/GenBank/DDBJ whole genome shotgun (WGS) entry which is preliminary data.</text>
</comment>
<feature type="compositionally biased region" description="Basic residues" evidence="1">
    <location>
        <begin position="320"/>
        <end position="329"/>
    </location>
</feature>
<accession>A0AAW1VES2</accession>
<keyword evidence="4" id="KW-1185">Reference proteome</keyword>
<feature type="compositionally biased region" description="Acidic residues" evidence="1">
    <location>
        <begin position="1042"/>
        <end position="1053"/>
    </location>
</feature>
<evidence type="ECO:0000256" key="1">
    <source>
        <dbReference type="SAM" id="MobiDB-lite"/>
    </source>
</evidence>
<feature type="compositionally biased region" description="Basic and acidic residues" evidence="1">
    <location>
        <begin position="431"/>
        <end position="444"/>
    </location>
</feature>
<feature type="compositionally biased region" description="Basic and acidic residues" evidence="1">
    <location>
        <begin position="191"/>
        <end position="203"/>
    </location>
</feature>
<keyword evidence="2" id="KW-0812">Transmembrane</keyword>
<feature type="region of interest" description="Disordered" evidence="1">
    <location>
        <begin position="405"/>
        <end position="483"/>
    </location>
</feature>
<proteinExistence type="predicted"/>
<feature type="region of interest" description="Disordered" evidence="1">
    <location>
        <begin position="1"/>
        <end position="50"/>
    </location>
</feature>
<keyword evidence="2" id="KW-0472">Membrane</keyword>
<feature type="region of interest" description="Disordered" evidence="1">
    <location>
        <begin position="674"/>
        <end position="698"/>
    </location>
</feature>
<reference evidence="3 4" key="1">
    <citation type="submission" date="2023-03" db="EMBL/GenBank/DDBJ databases">
        <title>Genome insight into feeding habits of ladybird beetles.</title>
        <authorList>
            <person name="Li H.-S."/>
            <person name="Huang Y.-H."/>
            <person name="Pang H."/>
        </authorList>
    </citation>
    <scope>NUCLEOTIDE SEQUENCE [LARGE SCALE GENOMIC DNA]</scope>
    <source>
        <strain evidence="3">SYSU_2023b</strain>
        <tissue evidence="3">Whole body</tissue>
    </source>
</reference>
<feature type="compositionally biased region" description="Basic and acidic residues" evidence="1">
    <location>
        <begin position="529"/>
        <end position="541"/>
    </location>
</feature>
<name>A0AAW1VES2_9CUCU</name>
<feature type="compositionally biased region" description="Basic residues" evidence="1">
    <location>
        <begin position="284"/>
        <end position="295"/>
    </location>
</feature>
<organism evidence="3 4">
    <name type="scientific">Henosepilachna vigintioctopunctata</name>
    <dbReference type="NCBI Taxonomy" id="420089"/>
    <lineage>
        <taxon>Eukaryota</taxon>
        <taxon>Metazoa</taxon>
        <taxon>Ecdysozoa</taxon>
        <taxon>Arthropoda</taxon>
        <taxon>Hexapoda</taxon>
        <taxon>Insecta</taxon>
        <taxon>Pterygota</taxon>
        <taxon>Neoptera</taxon>
        <taxon>Endopterygota</taxon>
        <taxon>Coleoptera</taxon>
        <taxon>Polyphaga</taxon>
        <taxon>Cucujiformia</taxon>
        <taxon>Coccinelloidea</taxon>
        <taxon>Coccinellidae</taxon>
        <taxon>Epilachninae</taxon>
        <taxon>Epilachnini</taxon>
        <taxon>Henosepilachna</taxon>
    </lineage>
</organism>
<sequence>MSSENTEKNAQGIFNFSTYPRAQKKEVKVKPAKTQSPPQTASNNSADSIRIPLHSKESMDQENGVFPLAANMEEDYTVEEEKESPRRYQEDIDTDDEQDAIQRERQEKHRAAVEAASQPEESRWKHGNFFNVQNGTGHHYDDEEQADEEVEEENPEDYEVDYEHQEIVTDLDQPEETHQPSIPTRQKLKLQQHDSIDTNHSRDVGSSVSSLGQHRRGVIEEIDSDQFFLREKGISQDNIDMGRYLSTEIREAFRVPANALADMHAYNYTEMRDSNQSLPETKRKPIKKPKRRKTPHTSQERLRYEPESENDDYNFMPPTRPKRRSKRRSRPEDDTEEVIPYIETISVEPAKVEDRDKFSRYYENNELGGVEYRDMGIRASEPIPAAPPRKHKSLKSLNASEHESIFNDFENEHENKRVNGYPNQDAFMSSRIDEASISAKHDDNIQGPNRPPKPPSRSRSKTKSMSRGTSQADSMFDRTDSIMYDEELREPVVEEPFVQDLRDAMGYAIVDKSQLKNWEHKCCTVPRSHGKDKDGAPERPLRNYSTLGPSRPPRKLSRNMTDEEKENIDITQYIEIDDDRGLQSGEVIQKMQNRPLPAPPRPPRLRTKPLNDITSEENVMVSDDVREKEITEEEVDGNQIDETEVSTQTEPLPADFVCEEVVQEETDKIMTPSVLRKNGSPRLDTKDTHPTENQAEVTKTDDIKLETKLITPTQYTYEEETITHGQLLVEPLNGAQILPNSELSRERIIPITSDEEDTSEIPESFDRLLNPDETSPPITQQQPQKPPRVQTPHGTPEEDVLKTQKLKVSDLDVDRLTVNELVANKIIVSEIDSGNITTHDINSKSGALKLTDIELEPSIVKKLLEQLQESSKKHQSILEEDTASANLEDSQVEEKKTPIDFRVLETSTSQDSTATIVPSMGQNSTTSEIHENTTDILTELQEQEIDSEPALIKDEFIPENCEVPESEINESTDMCDEKCVEPLRGEVFEEKLDVLGETPTVLGSESEEPPVRPPRSFEKKNSPNEVAVSEDDQRELNSEFGQSEDDTGQEDAPVEFAENSSGFRYSEMFEPEIDDEPPPRPPQPQVPYVPSQPPPSFYALRAHHYVENISEDIPLVPRRKRHHRIATISRSSSSEAEGVPAPRRRVRTPEPSISQLSLQLVCACGTSARNIIKRLIEQLNGKFADSSNAGSDSSRHNVQVIIVILLVLIAGLLLLGYGDGRTVHLHHWEYFNPPKDI</sequence>
<dbReference type="EMBL" id="JARQZJ010000128">
    <property type="protein sequence ID" value="KAK9891427.1"/>
    <property type="molecule type" value="Genomic_DNA"/>
</dbReference>
<feature type="compositionally biased region" description="Polar residues" evidence="1">
    <location>
        <begin position="1"/>
        <end position="20"/>
    </location>
</feature>
<protein>
    <submittedName>
        <fullName evidence="3">Uncharacterized protein</fullName>
    </submittedName>
</protein>
<feature type="compositionally biased region" description="Polar residues" evidence="1">
    <location>
        <begin position="33"/>
        <end position="47"/>
    </location>
</feature>
<feature type="region of interest" description="Disordered" evidence="1">
    <location>
        <begin position="1124"/>
        <end position="1147"/>
    </location>
</feature>
<feature type="region of interest" description="Disordered" evidence="1">
    <location>
        <begin position="75"/>
        <end position="223"/>
    </location>
</feature>
<feature type="compositionally biased region" description="Acidic residues" evidence="1">
    <location>
        <begin position="630"/>
        <end position="644"/>
    </location>
</feature>